<feature type="transmembrane region" description="Helical" evidence="5">
    <location>
        <begin position="26"/>
        <end position="43"/>
    </location>
</feature>
<dbReference type="EMBL" id="CP010536">
    <property type="protein sequence ID" value="AJG19697.1"/>
    <property type="molecule type" value="Genomic_DNA"/>
</dbReference>
<keyword evidence="8" id="KW-1185">Reference proteome</keyword>
<feature type="transmembrane region" description="Helical" evidence="5">
    <location>
        <begin position="49"/>
        <end position="68"/>
    </location>
</feature>
<dbReference type="Proteomes" id="UP000031843">
    <property type="component" value="Chromosome main"/>
</dbReference>
<dbReference type="GO" id="GO:0046943">
    <property type="term" value="F:carboxylic acid transmembrane transporter activity"/>
    <property type="evidence" value="ECO:0007669"/>
    <property type="project" value="TreeGrafter"/>
</dbReference>
<dbReference type="KEGG" id="cbw:RR42_m2305"/>
<dbReference type="Pfam" id="PF07690">
    <property type="entry name" value="MFS_1"/>
    <property type="match status" value="1"/>
</dbReference>
<comment type="subcellular location">
    <subcellularLocation>
        <location evidence="1">Membrane</location>
        <topology evidence="1">Multi-pass membrane protein</topology>
    </subcellularLocation>
</comment>
<evidence type="ECO:0000256" key="3">
    <source>
        <dbReference type="ARBA" id="ARBA00022989"/>
    </source>
</evidence>
<evidence type="ECO:0000313" key="8">
    <source>
        <dbReference type="Proteomes" id="UP000031843"/>
    </source>
</evidence>
<evidence type="ECO:0000256" key="1">
    <source>
        <dbReference type="ARBA" id="ARBA00004141"/>
    </source>
</evidence>
<dbReference type="SUPFAM" id="SSF103473">
    <property type="entry name" value="MFS general substrate transporter"/>
    <property type="match status" value="1"/>
</dbReference>
<keyword evidence="4 5" id="KW-0472">Membrane</keyword>
<feature type="domain" description="Major facilitator superfamily (MFS) profile" evidence="6">
    <location>
        <begin position="1"/>
        <end position="134"/>
    </location>
</feature>
<reference evidence="7 8" key="1">
    <citation type="journal article" date="2015" name="Genome Announc.">
        <title>Complete Genome Sequence of Cupriavidus basilensis 4G11, Isolated from the Oak Ridge Field Research Center Site.</title>
        <authorList>
            <person name="Ray J."/>
            <person name="Waters R.J."/>
            <person name="Skerker J.M."/>
            <person name="Kuehl J.V."/>
            <person name="Price M.N."/>
            <person name="Huang J."/>
            <person name="Chakraborty R."/>
            <person name="Arkin A.P."/>
            <person name="Deutschbauer A."/>
        </authorList>
    </citation>
    <scope>NUCLEOTIDE SEQUENCE [LARGE SCALE GENOMIC DNA]</scope>
    <source>
        <strain evidence="7">4G11</strain>
    </source>
</reference>
<dbReference type="STRING" id="68895.RR42_m2305"/>
<evidence type="ECO:0000259" key="6">
    <source>
        <dbReference type="PROSITE" id="PS50850"/>
    </source>
</evidence>
<evidence type="ECO:0000256" key="4">
    <source>
        <dbReference type="ARBA" id="ARBA00023136"/>
    </source>
</evidence>
<accession>A0A0C4Y3E3</accession>
<dbReference type="PANTHER" id="PTHR23508:SF10">
    <property type="entry name" value="CARBOXYLIC ACID TRANSPORTER PROTEIN HOMOLOG"/>
    <property type="match status" value="1"/>
</dbReference>
<evidence type="ECO:0000256" key="2">
    <source>
        <dbReference type="ARBA" id="ARBA00022692"/>
    </source>
</evidence>
<dbReference type="AlphaFoldDB" id="A0A0C4Y3E3"/>
<gene>
    <name evidence="7" type="ORF">RR42_m2305</name>
</gene>
<dbReference type="InterPro" id="IPR020846">
    <property type="entry name" value="MFS_dom"/>
</dbReference>
<dbReference type="InterPro" id="IPR011701">
    <property type="entry name" value="MFS"/>
</dbReference>
<dbReference type="PANTHER" id="PTHR23508">
    <property type="entry name" value="CARBOXYLIC ACID TRANSPORTER PROTEIN HOMOLOG"/>
    <property type="match status" value="1"/>
</dbReference>
<name>A0A0C4Y3E3_9BURK</name>
<evidence type="ECO:0000256" key="5">
    <source>
        <dbReference type="SAM" id="Phobius"/>
    </source>
</evidence>
<protein>
    <submittedName>
        <fullName evidence="7">Sialic acid transporter (Permease) NanT</fullName>
    </submittedName>
</protein>
<sequence>MIIFGSWIGYLVSSYLTDRLGRKPNFILFAVGSMTVAFGYTMLPLSNGAMFWLGFFALGIFSGMGAFLTELFPTRVRGSGQGFCYNFGRAVGALFPFLIGALSKQYGLGASIGADAAPDCTRAALATGAYALGV</sequence>
<organism evidence="7 8">
    <name type="scientific">Cupriavidus basilensis</name>
    <dbReference type="NCBI Taxonomy" id="68895"/>
    <lineage>
        <taxon>Bacteria</taxon>
        <taxon>Pseudomonadati</taxon>
        <taxon>Pseudomonadota</taxon>
        <taxon>Betaproteobacteria</taxon>
        <taxon>Burkholderiales</taxon>
        <taxon>Burkholderiaceae</taxon>
        <taxon>Cupriavidus</taxon>
    </lineage>
</organism>
<proteinExistence type="predicted"/>
<dbReference type="InterPro" id="IPR036259">
    <property type="entry name" value="MFS_trans_sf"/>
</dbReference>
<dbReference type="Gene3D" id="1.20.1250.20">
    <property type="entry name" value="MFS general substrate transporter like domains"/>
    <property type="match status" value="1"/>
</dbReference>
<dbReference type="GO" id="GO:0005886">
    <property type="term" value="C:plasma membrane"/>
    <property type="evidence" value="ECO:0007669"/>
    <property type="project" value="TreeGrafter"/>
</dbReference>
<keyword evidence="2 5" id="KW-0812">Transmembrane</keyword>
<keyword evidence="3 5" id="KW-1133">Transmembrane helix</keyword>
<evidence type="ECO:0000313" key="7">
    <source>
        <dbReference type="EMBL" id="AJG19697.1"/>
    </source>
</evidence>
<dbReference type="PROSITE" id="PS50850">
    <property type="entry name" value="MFS"/>
    <property type="match status" value="1"/>
</dbReference>